<keyword evidence="6" id="KW-0862">Zinc</keyword>
<dbReference type="Gene3D" id="3.40.50.620">
    <property type="entry name" value="HUPs"/>
    <property type="match status" value="1"/>
</dbReference>
<dbReference type="PANTHER" id="PTHR10890">
    <property type="entry name" value="CYSTEINYL-TRNA SYNTHETASE"/>
    <property type="match status" value="1"/>
</dbReference>
<keyword evidence="7" id="KW-0067">ATP-binding</keyword>
<dbReference type="InterPro" id="IPR024909">
    <property type="entry name" value="Cys-tRNA/MSH_ligase"/>
</dbReference>
<feature type="region of interest" description="Disordered" evidence="11">
    <location>
        <begin position="511"/>
        <end position="599"/>
    </location>
</feature>
<dbReference type="NCBIfam" id="TIGR00435">
    <property type="entry name" value="cysS"/>
    <property type="match status" value="1"/>
</dbReference>
<reference evidence="14" key="2">
    <citation type="submission" date="2025-08" db="UniProtKB">
        <authorList>
            <consortium name="RefSeq"/>
        </authorList>
    </citation>
    <scope>IDENTIFICATION</scope>
</reference>
<evidence type="ECO:0000256" key="3">
    <source>
        <dbReference type="ARBA" id="ARBA00022598"/>
    </source>
</evidence>
<evidence type="ECO:0000256" key="5">
    <source>
        <dbReference type="ARBA" id="ARBA00022741"/>
    </source>
</evidence>
<keyword evidence="9" id="KW-0030">Aminoacyl-tRNA synthetase</keyword>
<dbReference type="Gene3D" id="1.20.120.1910">
    <property type="entry name" value="Cysteine-tRNA ligase, C-terminal anti-codon recognition domain"/>
    <property type="match status" value="1"/>
</dbReference>
<dbReference type="InterPro" id="IPR032678">
    <property type="entry name" value="tRNA-synt_1_cat_dom"/>
</dbReference>
<dbReference type="SUPFAM" id="SSF52374">
    <property type="entry name" value="Nucleotidylyl transferase"/>
    <property type="match status" value="1"/>
</dbReference>
<feature type="compositionally biased region" description="Low complexity" evidence="11">
    <location>
        <begin position="513"/>
        <end position="591"/>
    </location>
</feature>
<protein>
    <recommendedName>
        <fullName evidence="2">cysteine--tRNA ligase</fullName>
        <ecNumber evidence="2">6.1.1.16</ecNumber>
    </recommendedName>
    <alternativeName>
        <fullName evidence="10">Cysteinyl-tRNA synthetase</fullName>
    </alternativeName>
</protein>
<proteinExistence type="inferred from homology"/>
<gene>
    <name evidence="14" type="primary">LOC107020568</name>
</gene>
<dbReference type="GeneID" id="107020568"/>
<evidence type="ECO:0000256" key="4">
    <source>
        <dbReference type="ARBA" id="ARBA00022723"/>
    </source>
</evidence>
<evidence type="ECO:0000256" key="1">
    <source>
        <dbReference type="ARBA" id="ARBA00001947"/>
    </source>
</evidence>
<evidence type="ECO:0000256" key="10">
    <source>
        <dbReference type="ARBA" id="ARBA00031499"/>
    </source>
</evidence>
<evidence type="ECO:0000313" key="14">
    <source>
        <dbReference type="RefSeq" id="XP_015076469.1"/>
    </source>
</evidence>
<evidence type="ECO:0000256" key="7">
    <source>
        <dbReference type="ARBA" id="ARBA00022840"/>
    </source>
</evidence>
<keyword evidence="3 14" id="KW-0436">Ligase</keyword>
<comment type="cofactor">
    <cofactor evidence="1">
        <name>Zn(2+)</name>
        <dbReference type="ChEBI" id="CHEBI:29105"/>
    </cofactor>
</comment>
<reference evidence="13" key="1">
    <citation type="journal article" date="2014" name="Nat. Genet.">
        <title>The genome of the stress-tolerant wild tomato species Solanum pennellii.</title>
        <authorList>
            <person name="Bolger A."/>
            <person name="Scossa F."/>
            <person name="Bolger M.E."/>
            <person name="Lanz C."/>
            <person name="Maumus F."/>
            <person name="Tohge T."/>
            <person name="Quesneville H."/>
            <person name="Alseekh S."/>
            <person name="Sorensen I."/>
            <person name="Lichtenstein G."/>
            <person name="Fich E.A."/>
            <person name="Conte M."/>
            <person name="Keller H."/>
            <person name="Schneeberger K."/>
            <person name="Schwacke R."/>
            <person name="Ofner I."/>
            <person name="Vrebalov J."/>
            <person name="Xu Y."/>
            <person name="Osorio S."/>
            <person name="Aflitos S.A."/>
            <person name="Schijlen E."/>
            <person name="Jimenez-Gomez J.M."/>
            <person name="Ryngajllo M."/>
            <person name="Kimura S."/>
            <person name="Kumar R."/>
            <person name="Koenig D."/>
            <person name="Headland L.R."/>
            <person name="Maloof J.N."/>
            <person name="Sinha N."/>
            <person name="van Ham R.C."/>
            <person name="Lankhorst R.K."/>
            <person name="Mao L."/>
            <person name="Vogel A."/>
            <person name="Arsova B."/>
            <person name="Panstruga R."/>
            <person name="Fei Z."/>
            <person name="Rose J.K."/>
            <person name="Zamir D."/>
            <person name="Carrari F."/>
            <person name="Giovannoni J.J."/>
            <person name="Weigel D."/>
            <person name="Usadel B."/>
            <person name="Fernie A.R."/>
        </authorList>
    </citation>
    <scope>NUCLEOTIDE SEQUENCE [LARGE SCALE GENOMIC DNA]</scope>
    <source>
        <strain evidence="13">cv. LA0716</strain>
    </source>
</reference>
<keyword evidence="5" id="KW-0547">Nucleotide-binding</keyword>
<dbReference type="GO" id="GO:0016874">
    <property type="term" value="F:ligase activity"/>
    <property type="evidence" value="ECO:0007669"/>
    <property type="project" value="UniProtKB-KW"/>
</dbReference>
<keyword evidence="8" id="KW-0648">Protein biosynthesis</keyword>
<evidence type="ECO:0000256" key="6">
    <source>
        <dbReference type="ARBA" id="ARBA00022833"/>
    </source>
</evidence>
<keyword evidence="4" id="KW-0479">Metal-binding</keyword>
<evidence type="ECO:0000256" key="8">
    <source>
        <dbReference type="ARBA" id="ARBA00022917"/>
    </source>
</evidence>
<dbReference type="HAMAP" id="MF_00041">
    <property type="entry name" value="Cys_tRNA_synth"/>
    <property type="match status" value="1"/>
</dbReference>
<evidence type="ECO:0000256" key="9">
    <source>
        <dbReference type="ARBA" id="ARBA00023146"/>
    </source>
</evidence>
<dbReference type="RefSeq" id="XP_015076469.1">
    <property type="nucleotide sequence ID" value="XM_015220983.2"/>
</dbReference>
<evidence type="ECO:0000256" key="2">
    <source>
        <dbReference type="ARBA" id="ARBA00012832"/>
    </source>
</evidence>
<name>A0ABM1GV73_SOLPN</name>
<evidence type="ECO:0000313" key="13">
    <source>
        <dbReference type="Proteomes" id="UP000694930"/>
    </source>
</evidence>
<dbReference type="Pfam" id="PF01406">
    <property type="entry name" value="tRNA-synt_1e"/>
    <property type="match status" value="1"/>
</dbReference>
<keyword evidence="13" id="KW-1185">Reference proteome</keyword>
<dbReference type="InterPro" id="IPR014729">
    <property type="entry name" value="Rossmann-like_a/b/a_fold"/>
</dbReference>
<evidence type="ECO:0000259" key="12">
    <source>
        <dbReference type="Pfam" id="PF01406"/>
    </source>
</evidence>
<sequence>MANEKVEFQVYNSMTRQKEVFIPKEPGKVKMYVCGVTSYDYSHIGHARAYVAFDLLYRYLKYLGYEVMYVRNFTDVDDKIIRRANELGEDPTALSGRYCQEFLKDMDDLQCLQPTHQPRVTEHMEQIKEMIAKIMANGCAYTINGDVYFSVDSFPEYGRLSGRKLEDNRAGERVEVDSRKKNPADFALWKSAKPGEPSWESPWGPGRPGWHIECSAMSAHYLTHSFDIHGGGMDLTFPHHENEIAQSCSACQESNISYWMHNGFVNIDDEKMSKSLGNFFTIREVTRLYHPLALRYFLLGNHYRSPVNYSISQIEIASESVFYIYQTLLDSEEALSAFQQGTETAKNAKGRVTPQAQECINKLRNELKTKLSDDLHTPTILNAALQEALKQMNSCLTILKKKQQKQQHLSASLSLTELLKEVKAVLDVLGLLAGSTSAEVLQQFKQRALKRAELTEEDVLHAIEERALARKNKDFARSDQIRTDLAAKGISLMDITGTTETAWRPCVRSIQEQPAAPAQPKKSAAAVQEQPVAPSQQKQPSAAPQQEQPAAPAQPKKSAAAVQEQPVAPSQQKQPSAAPQQEQPAAAPAQQDHTTVPPQ</sequence>
<organism evidence="13 14">
    <name type="scientific">Solanum pennellii</name>
    <name type="common">Tomato</name>
    <name type="synonym">Lycopersicon pennellii</name>
    <dbReference type="NCBI Taxonomy" id="28526"/>
    <lineage>
        <taxon>Eukaryota</taxon>
        <taxon>Viridiplantae</taxon>
        <taxon>Streptophyta</taxon>
        <taxon>Embryophyta</taxon>
        <taxon>Tracheophyta</taxon>
        <taxon>Spermatophyta</taxon>
        <taxon>Magnoliopsida</taxon>
        <taxon>eudicotyledons</taxon>
        <taxon>Gunneridae</taxon>
        <taxon>Pentapetalae</taxon>
        <taxon>asterids</taxon>
        <taxon>lamiids</taxon>
        <taxon>Solanales</taxon>
        <taxon>Solanaceae</taxon>
        <taxon>Solanoideae</taxon>
        <taxon>Solaneae</taxon>
        <taxon>Solanum</taxon>
        <taxon>Solanum subgen. Lycopersicon</taxon>
    </lineage>
</organism>
<dbReference type="PANTHER" id="PTHR10890:SF26">
    <property type="entry name" value="CYSTEINE--TRNA LIGASE 1, CYTOPLASMIC-RELATED"/>
    <property type="match status" value="1"/>
</dbReference>
<accession>A0ABM1GV73</accession>
<evidence type="ECO:0000256" key="11">
    <source>
        <dbReference type="SAM" id="MobiDB-lite"/>
    </source>
</evidence>
<dbReference type="InterPro" id="IPR009080">
    <property type="entry name" value="tRNAsynth_Ia_anticodon-bd"/>
</dbReference>
<dbReference type="SUPFAM" id="SSF47323">
    <property type="entry name" value="Anticodon-binding domain of a subclass of class I aminoacyl-tRNA synthetases"/>
    <property type="match status" value="1"/>
</dbReference>
<dbReference type="CDD" id="cd00672">
    <property type="entry name" value="CysRS_core"/>
    <property type="match status" value="1"/>
</dbReference>
<dbReference type="PRINTS" id="PR00983">
    <property type="entry name" value="TRNASYNTHCYS"/>
</dbReference>
<feature type="domain" description="tRNA synthetases class I catalytic" evidence="12">
    <location>
        <begin position="23"/>
        <end position="317"/>
    </location>
</feature>
<dbReference type="Proteomes" id="UP000694930">
    <property type="component" value="Chromosome 5"/>
</dbReference>
<dbReference type="EC" id="6.1.1.16" evidence="2"/>
<dbReference type="InterPro" id="IPR015803">
    <property type="entry name" value="Cys-tRNA-ligase"/>
</dbReference>